<dbReference type="KEGG" id="lmb:C9I47_2025"/>
<name>A0A2U9THY7_9GAMM</name>
<dbReference type="SUPFAM" id="SSF52413">
    <property type="entry name" value="UDP-glucose/GDP-mannose dehydrogenase C-terminal domain"/>
    <property type="match status" value="1"/>
</dbReference>
<dbReference type="Gene3D" id="3.40.50.720">
    <property type="entry name" value="NAD(P)-binding Rossmann-like Domain"/>
    <property type="match status" value="2"/>
</dbReference>
<gene>
    <name evidence="6" type="ORF">C9I47_2025</name>
</gene>
<sequence length="429" mass="47067">MDAPLPKPEQIRLAVVGLGYVGLPLAVAFGRRLPTLGFDVNLARINELERHHDHTLEVPEAALREASQLRFSADAGRLHECNVYVVTVPTPIDAYKRPDLRPLEAASRTVGEALSRGDVVIYESTVYPGATEEVCVPILERESGLVFNRDFYVGYSPERINPGDQEHRLETITKVTSGSTEDAARFVDALYARIVSAGTHRASSIRVAEGAKVIENIQRDVNIALINELAQLFDRLGIDTQEVLAAAGTKWNFLPFQPGLVGGHCIGVDPYYLTHKAQQVGFHTDVILAGRRTNDGMGQHVARRVVRLIQKHDGHPANCRVLLLGLTFKENCPDLRNTRVTDIVDELAEYGIAVDVHDPWVDAAQAREAYGLALVETPEAARYDAVVLAVAHRQFVEMGTTGLRRFGKPGTPLFDVKGVLPGAEVDGRL</sequence>
<evidence type="ECO:0000313" key="7">
    <source>
        <dbReference type="Proteomes" id="UP000249447"/>
    </source>
</evidence>
<comment type="similarity">
    <text evidence="1 4">Belongs to the UDP-glucose/GDP-mannose dehydrogenase family.</text>
</comment>
<reference evidence="6 7" key="1">
    <citation type="submission" date="2018-05" db="EMBL/GenBank/DDBJ databases">
        <title>The complete genome of Lysobacter maris HZ9B, a marine bacterium antagonistic against terrestrial plant pathogens.</title>
        <authorList>
            <person name="Zhang X.-Q."/>
        </authorList>
    </citation>
    <scope>NUCLEOTIDE SEQUENCE [LARGE SCALE GENOMIC DNA]</scope>
    <source>
        <strain evidence="6 7">HZ9B</strain>
    </source>
</reference>
<dbReference type="InterPro" id="IPR008927">
    <property type="entry name" value="6-PGluconate_DH-like_C_sf"/>
</dbReference>
<dbReference type="GO" id="GO:0016628">
    <property type="term" value="F:oxidoreductase activity, acting on the CH-CH group of donors, NAD or NADP as acceptor"/>
    <property type="evidence" value="ECO:0007669"/>
    <property type="project" value="InterPro"/>
</dbReference>
<dbReference type="PIRSF" id="PIRSF000124">
    <property type="entry name" value="UDPglc_GDPman_dh"/>
    <property type="match status" value="1"/>
</dbReference>
<proteinExistence type="inferred from homology"/>
<dbReference type="Proteomes" id="UP000249447">
    <property type="component" value="Chromosome"/>
</dbReference>
<evidence type="ECO:0000256" key="2">
    <source>
        <dbReference type="ARBA" id="ARBA00023002"/>
    </source>
</evidence>
<dbReference type="Pfam" id="PF03720">
    <property type="entry name" value="UDPG_MGDP_dh_C"/>
    <property type="match status" value="1"/>
</dbReference>
<dbReference type="NCBIfam" id="TIGR03026">
    <property type="entry name" value="NDP-sugDHase"/>
    <property type="match status" value="1"/>
</dbReference>
<organism evidence="6 7">
    <name type="scientific">Marilutibacter maris</name>
    <dbReference type="NCBI Taxonomy" id="1605891"/>
    <lineage>
        <taxon>Bacteria</taxon>
        <taxon>Pseudomonadati</taxon>
        <taxon>Pseudomonadota</taxon>
        <taxon>Gammaproteobacteria</taxon>
        <taxon>Lysobacterales</taxon>
        <taxon>Lysobacteraceae</taxon>
        <taxon>Marilutibacter</taxon>
    </lineage>
</organism>
<feature type="domain" description="UDP-glucose/GDP-mannose dehydrogenase C-terminal" evidence="5">
    <location>
        <begin position="322"/>
        <end position="422"/>
    </location>
</feature>
<dbReference type="PANTHER" id="PTHR43491:SF2">
    <property type="entry name" value="UDP-N-ACETYL-D-MANNOSAMINE DEHYDROGENASE"/>
    <property type="match status" value="1"/>
</dbReference>
<dbReference type="InterPro" id="IPR036291">
    <property type="entry name" value="NAD(P)-bd_dom_sf"/>
</dbReference>
<dbReference type="AlphaFoldDB" id="A0A2U9THY7"/>
<evidence type="ECO:0000313" key="6">
    <source>
        <dbReference type="EMBL" id="AWV07710.1"/>
    </source>
</evidence>
<dbReference type="SUPFAM" id="SSF51735">
    <property type="entry name" value="NAD(P)-binding Rossmann-fold domains"/>
    <property type="match status" value="1"/>
</dbReference>
<dbReference type="SMART" id="SM00984">
    <property type="entry name" value="UDPG_MGDP_dh_C"/>
    <property type="match status" value="1"/>
</dbReference>
<protein>
    <submittedName>
        <fullName evidence="6">Vi polysaccharide biosynthesis protein VipA/TviB</fullName>
    </submittedName>
</protein>
<dbReference type="EMBL" id="CP029843">
    <property type="protein sequence ID" value="AWV07710.1"/>
    <property type="molecule type" value="Genomic_DNA"/>
</dbReference>
<dbReference type="PIRSF" id="PIRSF500136">
    <property type="entry name" value="UDP_ManNAc_DH"/>
    <property type="match status" value="1"/>
</dbReference>
<dbReference type="InterPro" id="IPR014026">
    <property type="entry name" value="UDP-Glc/GDP-Man_DH_dimer"/>
</dbReference>
<evidence type="ECO:0000256" key="1">
    <source>
        <dbReference type="ARBA" id="ARBA00006601"/>
    </source>
</evidence>
<dbReference type="GO" id="GO:0000271">
    <property type="term" value="P:polysaccharide biosynthetic process"/>
    <property type="evidence" value="ECO:0007669"/>
    <property type="project" value="InterPro"/>
</dbReference>
<dbReference type="InterPro" id="IPR014027">
    <property type="entry name" value="UDP-Glc/GDP-Man_DH_C"/>
</dbReference>
<accession>A0A2U9THY7</accession>
<dbReference type="InterPro" id="IPR001732">
    <property type="entry name" value="UDP-Glc/GDP-Man_DH_N"/>
</dbReference>
<dbReference type="GO" id="GO:0016616">
    <property type="term" value="F:oxidoreductase activity, acting on the CH-OH group of donors, NAD or NADP as acceptor"/>
    <property type="evidence" value="ECO:0007669"/>
    <property type="project" value="InterPro"/>
</dbReference>
<keyword evidence="7" id="KW-1185">Reference proteome</keyword>
<evidence type="ECO:0000259" key="5">
    <source>
        <dbReference type="SMART" id="SM00984"/>
    </source>
</evidence>
<dbReference type="InterPro" id="IPR017476">
    <property type="entry name" value="UDP-Glc/GDP-Man"/>
</dbReference>
<dbReference type="Pfam" id="PF00984">
    <property type="entry name" value="UDPG_MGDP_dh"/>
    <property type="match status" value="1"/>
</dbReference>
<dbReference type="PANTHER" id="PTHR43491">
    <property type="entry name" value="UDP-N-ACETYL-D-MANNOSAMINE DEHYDROGENASE"/>
    <property type="match status" value="1"/>
</dbReference>
<dbReference type="InterPro" id="IPR028359">
    <property type="entry name" value="UDP_ManNAc/GlcNAc_DH"/>
</dbReference>
<evidence type="ECO:0000256" key="3">
    <source>
        <dbReference type="ARBA" id="ARBA00023027"/>
    </source>
</evidence>
<dbReference type="RefSeq" id="WP_317616520.1">
    <property type="nucleotide sequence ID" value="NZ_CP029843.1"/>
</dbReference>
<dbReference type="GO" id="GO:0051287">
    <property type="term" value="F:NAD binding"/>
    <property type="evidence" value="ECO:0007669"/>
    <property type="project" value="InterPro"/>
</dbReference>
<keyword evidence="3" id="KW-0520">NAD</keyword>
<keyword evidence="2" id="KW-0560">Oxidoreductase</keyword>
<dbReference type="InterPro" id="IPR036220">
    <property type="entry name" value="UDP-Glc/GDP-Man_DH_C_sf"/>
</dbReference>
<dbReference type="Pfam" id="PF03721">
    <property type="entry name" value="UDPG_MGDP_dh_N"/>
    <property type="match status" value="1"/>
</dbReference>
<evidence type="ECO:0000256" key="4">
    <source>
        <dbReference type="PIRNR" id="PIRNR000124"/>
    </source>
</evidence>
<dbReference type="SUPFAM" id="SSF48179">
    <property type="entry name" value="6-phosphogluconate dehydrogenase C-terminal domain-like"/>
    <property type="match status" value="1"/>
</dbReference>